<dbReference type="PANTHER" id="PTHR11311">
    <property type="entry name" value="SPONDIN"/>
    <property type="match status" value="1"/>
</dbReference>
<sequence>MLSAACVFLLAATVTSSVSRPPVDVQPCLPDKLTAYRLVMHTFWTRELFPKHYPDWRPPAQWSRLVGRSHDSTYTLYRLGTRATPSVKAMAETGHSDLLEAQNQGEGGILDVFNAPPISTGSGRTETEFFVDGNHTTVSLMSRIIPSPDWFVGVDSFNLCVDGNWLDSITIEVDPIDAGTDNGFTFTAPNWMTDPQGVIYKITSRYPSHPAGSFYYPYIKRLPPIATFQFIKAREYELSEVFHHTEDDKRYELLKLEREDSVNVINNNDQNNDIQVEMEAERREQEMRIQQQLATRMSLMKTRHRLSRERKNKNRRYRKRYRLPVTSQIPLTSGVVPRGDKDAILNSIVETYHNEDIIQKTRKTARKYRLARDCRVGEWGDWSLCSKSCGVGEMTRRREVVKHSRRGGKPCSPLLETKWCGSAQDCTQRPSYSW</sequence>
<comment type="subcellular location">
    <subcellularLocation>
        <location evidence="1">Secreted</location>
        <location evidence="1">Extracellular space</location>
        <location evidence="1">Extracellular matrix</location>
    </subcellularLocation>
</comment>
<keyword evidence="8" id="KW-0325">Glycoprotein</keyword>
<keyword evidence="4" id="KW-0479">Metal-binding</keyword>
<dbReference type="InterPro" id="IPR000884">
    <property type="entry name" value="TSP1_rpt"/>
</dbReference>
<protein>
    <recommendedName>
        <fullName evidence="10">Spondin domain-containing protein</fullName>
    </recommendedName>
</protein>
<evidence type="ECO:0000256" key="5">
    <source>
        <dbReference type="ARBA" id="ARBA00022729"/>
    </source>
</evidence>
<keyword evidence="2" id="KW-0964">Secreted</keyword>
<dbReference type="Pfam" id="PF06468">
    <property type="entry name" value="Spond_N"/>
    <property type="match status" value="1"/>
</dbReference>
<organism evidence="11">
    <name type="scientific">Clastoptera arizonana</name>
    <name type="common">Arizona spittle bug</name>
    <dbReference type="NCBI Taxonomy" id="38151"/>
    <lineage>
        <taxon>Eukaryota</taxon>
        <taxon>Metazoa</taxon>
        <taxon>Ecdysozoa</taxon>
        <taxon>Arthropoda</taxon>
        <taxon>Hexapoda</taxon>
        <taxon>Insecta</taxon>
        <taxon>Pterygota</taxon>
        <taxon>Neoptera</taxon>
        <taxon>Paraneoptera</taxon>
        <taxon>Hemiptera</taxon>
        <taxon>Auchenorrhyncha</taxon>
        <taxon>Cercopoidea</taxon>
        <taxon>Clastopteridae</taxon>
        <taxon>Clastoptera</taxon>
    </lineage>
</organism>
<reference evidence="11" key="1">
    <citation type="submission" date="2015-12" db="EMBL/GenBank/DDBJ databases">
        <title>De novo transcriptome assembly of four potential Pierce s Disease insect vectors from Arizona vineyards.</title>
        <authorList>
            <person name="Tassone E.E."/>
        </authorList>
    </citation>
    <scope>NUCLEOTIDE SEQUENCE</scope>
</reference>
<feature type="chain" id="PRO_5008579934" description="Spondin domain-containing protein" evidence="9">
    <location>
        <begin position="20"/>
        <end position="434"/>
    </location>
</feature>
<evidence type="ECO:0000256" key="9">
    <source>
        <dbReference type="SAM" id="SignalP"/>
    </source>
</evidence>
<dbReference type="AlphaFoldDB" id="A0A1B6BXP8"/>
<evidence type="ECO:0000256" key="1">
    <source>
        <dbReference type="ARBA" id="ARBA00004498"/>
    </source>
</evidence>
<evidence type="ECO:0000256" key="3">
    <source>
        <dbReference type="ARBA" id="ARBA00022530"/>
    </source>
</evidence>
<dbReference type="PANTHER" id="PTHR11311:SF15">
    <property type="entry name" value="SPONDIN-2"/>
    <property type="match status" value="1"/>
</dbReference>
<dbReference type="InterPro" id="IPR009465">
    <property type="entry name" value="Spondin_N"/>
</dbReference>
<dbReference type="SUPFAM" id="SSF82895">
    <property type="entry name" value="TSP-1 type 1 repeat"/>
    <property type="match status" value="1"/>
</dbReference>
<dbReference type="PROSITE" id="PS51020">
    <property type="entry name" value="SPONDIN"/>
    <property type="match status" value="1"/>
</dbReference>
<dbReference type="InterPro" id="IPR044004">
    <property type="entry name" value="TSP1_spondin_dom"/>
</dbReference>
<dbReference type="InterPro" id="IPR038678">
    <property type="entry name" value="Spondin_N_sf"/>
</dbReference>
<name>A0A1B6BXP8_9HEMI</name>
<dbReference type="NCBIfam" id="NF038123">
    <property type="entry name" value="NF038123_dom"/>
    <property type="match status" value="1"/>
</dbReference>
<dbReference type="InterPro" id="IPR036383">
    <property type="entry name" value="TSP1_rpt_sf"/>
</dbReference>
<dbReference type="PROSITE" id="PS50092">
    <property type="entry name" value="TSP1"/>
    <property type="match status" value="1"/>
</dbReference>
<evidence type="ECO:0000256" key="7">
    <source>
        <dbReference type="ARBA" id="ARBA00023157"/>
    </source>
</evidence>
<dbReference type="Pfam" id="PF19028">
    <property type="entry name" value="TSP1_spondin"/>
    <property type="match status" value="1"/>
</dbReference>
<evidence type="ECO:0000256" key="6">
    <source>
        <dbReference type="ARBA" id="ARBA00022889"/>
    </source>
</evidence>
<gene>
    <name evidence="11" type="ORF">g.30507</name>
</gene>
<dbReference type="Gene3D" id="2.20.100.10">
    <property type="entry name" value="Thrombospondin type-1 (TSP1) repeat"/>
    <property type="match status" value="1"/>
</dbReference>
<dbReference type="SMART" id="SM00209">
    <property type="entry name" value="TSP1"/>
    <property type="match status" value="1"/>
</dbReference>
<evidence type="ECO:0000256" key="8">
    <source>
        <dbReference type="ARBA" id="ARBA00023180"/>
    </source>
</evidence>
<proteinExistence type="predicted"/>
<evidence type="ECO:0000259" key="10">
    <source>
        <dbReference type="PROSITE" id="PS51020"/>
    </source>
</evidence>
<dbReference type="GO" id="GO:0046872">
    <property type="term" value="F:metal ion binding"/>
    <property type="evidence" value="ECO:0007669"/>
    <property type="project" value="UniProtKB-KW"/>
</dbReference>
<feature type="signal peptide" evidence="9">
    <location>
        <begin position="1"/>
        <end position="19"/>
    </location>
</feature>
<keyword evidence="5 9" id="KW-0732">Signal</keyword>
<dbReference type="GO" id="GO:0005886">
    <property type="term" value="C:plasma membrane"/>
    <property type="evidence" value="ECO:0007669"/>
    <property type="project" value="TreeGrafter"/>
</dbReference>
<keyword evidence="3" id="KW-0272">Extracellular matrix</keyword>
<keyword evidence="6" id="KW-0130">Cell adhesion</keyword>
<dbReference type="GO" id="GO:0007155">
    <property type="term" value="P:cell adhesion"/>
    <property type="evidence" value="ECO:0007669"/>
    <property type="project" value="UniProtKB-KW"/>
</dbReference>
<evidence type="ECO:0000313" key="11">
    <source>
        <dbReference type="EMBL" id="JAS05789.1"/>
    </source>
</evidence>
<dbReference type="Gene3D" id="2.60.40.2130">
    <property type="entry name" value="F-spondin domain"/>
    <property type="match status" value="1"/>
</dbReference>
<accession>A0A1B6BXP8</accession>
<feature type="domain" description="Spondin" evidence="10">
    <location>
        <begin position="24"/>
        <end position="210"/>
    </location>
</feature>
<dbReference type="InterPro" id="IPR051418">
    <property type="entry name" value="Spondin/Thrombospondin_T1"/>
</dbReference>
<keyword evidence="7" id="KW-1015">Disulfide bond</keyword>
<evidence type="ECO:0000256" key="4">
    <source>
        <dbReference type="ARBA" id="ARBA00022723"/>
    </source>
</evidence>
<dbReference type="EMBL" id="GEDC01031509">
    <property type="protein sequence ID" value="JAS05789.1"/>
    <property type="molecule type" value="Transcribed_RNA"/>
</dbReference>
<evidence type="ECO:0000256" key="2">
    <source>
        <dbReference type="ARBA" id="ARBA00022525"/>
    </source>
</evidence>
<dbReference type="GO" id="GO:0030036">
    <property type="term" value="P:actin cytoskeleton organization"/>
    <property type="evidence" value="ECO:0007669"/>
    <property type="project" value="TreeGrafter"/>
</dbReference>